<sequence>MIWTKEQAKTLADRALALSKAEQTFVAINGSERASVRFARNTVTTAGATSAVSLAITSRFGKRSGTVTTARFDDASLQTALRNAEEIAKVSPENPEAMPLLGPQTYTPATAYFDDVASATPEWRASSVATAIALAKKNEVVSAGFVETQAAMQAVASSQGLFAYDRFTAADYNLTARTPDGSGSGWASKSFNQLGLLRPDVLAETAISKAAMARNPTGIEPGTYTVVLEPAAVADMVAFMLFSANARQADEGRSFFAKKGGGNRIGEQIVGDGVRIYSDPAHPLAPTVSFDNEGLPAEKRVWVEKGVLQNLFYSRFWAQKMGKAPISTPSNVIMDGGTATMADLIAGTQRGLLVTRFWYIRPLDPQTILLTGLTRDGLFLIENGKVTRPVRNMRWNESPVVALNNVDAMTAPERVVSGEGVGGSGLSLVCPAARIREFRFTSSSDAV</sequence>
<dbReference type="KEGG" id="abac:LuPra_05261"/>
<keyword evidence="3" id="KW-0378">Hydrolase</keyword>
<evidence type="ECO:0000313" key="3">
    <source>
        <dbReference type="EMBL" id="AMY11989.1"/>
    </source>
</evidence>
<evidence type="ECO:0000259" key="1">
    <source>
        <dbReference type="Pfam" id="PF19289"/>
    </source>
</evidence>
<dbReference type="RefSeq" id="WP_110173482.1">
    <property type="nucleotide sequence ID" value="NZ_CP015136.1"/>
</dbReference>
<reference evidence="3 4" key="1">
    <citation type="journal article" date="2016" name="Genome Announc.">
        <title>First Complete Genome Sequence of a Subdivision 6 Acidobacterium Strain.</title>
        <authorList>
            <person name="Huang S."/>
            <person name="Vieira S."/>
            <person name="Bunk B."/>
            <person name="Riedel T."/>
            <person name="Sproer C."/>
            <person name="Overmann J."/>
        </authorList>
    </citation>
    <scope>NUCLEOTIDE SEQUENCE [LARGE SCALE GENOMIC DNA]</scope>
    <source>
        <strain evidence="4">DSM 100886 HEG_-6_39</strain>
    </source>
</reference>
<keyword evidence="4" id="KW-1185">Reference proteome</keyword>
<dbReference type="EMBL" id="CP015136">
    <property type="protein sequence ID" value="AMY11989.1"/>
    <property type="molecule type" value="Genomic_DNA"/>
</dbReference>
<dbReference type="GO" id="GO:0008237">
    <property type="term" value="F:metallopeptidase activity"/>
    <property type="evidence" value="ECO:0007669"/>
    <property type="project" value="InterPro"/>
</dbReference>
<dbReference type="PATRIC" id="fig|1813736.3.peg.5536"/>
<dbReference type="PANTHER" id="PTHR43666">
    <property type="entry name" value="TLDD PROTEIN"/>
    <property type="match status" value="1"/>
</dbReference>
<dbReference type="SUPFAM" id="SSF111283">
    <property type="entry name" value="Putative modulator of DNA gyrase, PmbA/TldD"/>
    <property type="match status" value="1"/>
</dbReference>
<dbReference type="Gene3D" id="3.30.2290.10">
    <property type="entry name" value="PmbA/TldD superfamily"/>
    <property type="match status" value="1"/>
</dbReference>
<dbReference type="GO" id="GO:0006508">
    <property type="term" value="P:proteolysis"/>
    <property type="evidence" value="ECO:0007669"/>
    <property type="project" value="UniProtKB-KW"/>
</dbReference>
<dbReference type="PANTHER" id="PTHR43666:SF1">
    <property type="entry name" value="CONSERVED PROTEIN"/>
    <property type="match status" value="1"/>
</dbReference>
<evidence type="ECO:0000313" key="4">
    <source>
        <dbReference type="Proteomes" id="UP000076079"/>
    </source>
</evidence>
<proteinExistence type="predicted"/>
<protein>
    <submittedName>
        <fullName evidence="3">Putative Zn-dependent protease</fullName>
    </submittedName>
</protein>
<reference evidence="4" key="2">
    <citation type="submission" date="2016-04" db="EMBL/GenBank/DDBJ databases">
        <title>First Complete Genome Sequence of a Subdivision 6 Acidobacterium.</title>
        <authorList>
            <person name="Huang S."/>
            <person name="Vieira S."/>
            <person name="Bunk B."/>
            <person name="Riedel T."/>
            <person name="Sproeer C."/>
            <person name="Overmann J."/>
        </authorList>
    </citation>
    <scope>NUCLEOTIDE SEQUENCE [LARGE SCALE GENOMIC DNA]</scope>
    <source>
        <strain evidence="4">DSM 100886 HEG_-6_39</strain>
    </source>
</reference>
<dbReference type="Pfam" id="PF19290">
    <property type="entry name" value="PmbA_TldD_2nd"/>
    <property type="match status" value="1"/>
</dbReference>
<feature type="domain" description="Metalloprotease TldD/E central" evidence="2">
    <location>
        <begin position="131"/>
        <end position="212"/>
    </location>
</feature>
<dbReference type="OrthoDB" id="9803618at2"/>
<dbReference type="InterPro" id="IPR036059">
    <property type="entry name" value="TldD/PmbA_sf"/>
</dbReference>
<name>A0A143PW24_LUTPR</name>
<dbReference type="InterPro" id="IPR035068">
    <property type="entry name" value="TldD/PmbA_N"/>
</dbReference>
<keyword evidence="3" id="KW-0645">Protease</keyword>
<organism evidence="3 4">
    <name type="scientific">Luteitalea pratensis</name>
    <dbReference type="NCBI Taxonomy" id="1855912"/>
    <lineage>
        <taxon>Bacteria</taxon>
        <taxon>Pseudomonadati</taxon>
        <taxon>Acidobacteriota</taxon>
        <taxon>Vicinamibacteria</taxon>
        <taxon>Vicinamibacterales</taxon>
        <taxon>Vicinamibacteraceae</taxon>
        <taxon>Luteitalea</taxon>
    </lineage>
</organism>
<gene>
    <name evidence="3" type="ORF">LuPra_05261</name>
</gene>
<dbReference type="Proteomes" id="UP000076079">
    <property type="component" value="Chromosome"/>
</dbReference>
<dbReference type="Pfam" id="PF19289">
    <property type="entry name" value="PmbA_TldD_3rd"/>
    <property type="match status" value="1"/>
</dbReference>
<dbReference type="InterPro" id="IPR045570">
    <property type="entry name" value="Metalloprtase-TldD/E_cen_dom"/>
</dbReference>
<evidence type="ECO:0000259" key="2">
    <source>
        <dbReference type="Pfam" id="PF19290"/>
    </source>
</evidence>
<accession>A0A143PW24</accession>
<dbReference type="STRING" id="1855912.LuPra_05261"/>
<dbReference type="InterPro" id="IPR045569">
    <property type="entry name" value="Metalloprtase-TldD/E_C"/>
</dbReference>
<dbReference type="AlphaFoldDB" id="A0A143PW24"/>
<feature type="domain" description="Metalloprotease TldD/E C-terminal" evidence="1">
    <location>
        <begin position="221"/>
        <end position="441"/>
    </location>
</feature>